<dbReference type="Proteomes" id="UP001234178">
    <property type="component" value="Unassembled WGS sequence"/>
</dbReference>
<gene>
    <name evidence="1" type="ORF">OUZ56_008260</name>
</gene>
<evidence type="ECO:0000313" key="2">
    <source>
        <dbReference type="Proteomes" id="UP001234178"/>
    </source>
</evidence>
<reference evidence="1 2" key="1">
    <citation type="journal article" date="2023" name="Nucleic Acids Res.">
        <title>The hologenome of Daphnia magna reveals possible DNA methylation and microbiome-mediated evolution of the host genome.</title>
        <authorList>
            <person name="Chaturvedi A."/>
            <person name="Li X."/>
            <person name="Dhandapani V."/>
            <person name="Marshall H."/>
            <person name="Kissane S."/>
            <person name="Cuenca-Cambronero M."/>
            <person name="Asole G."/>
            <person name="Calvet F."/>
            <person name="Ruiz-Romero M."/>
            <person name="Marangio P."/>
            <person name="Guigo R."/>
            <person name="Rago D."/>
            <person name="Mirbahai L."/>
            <person name="Eastwood N."/>
            <person name="Colbourne J.K."/>
            <person name="Zhou J."/>
            <person name="Mallon E."/>
            <person name="Orsini L."/>
        </authorList>
    </citation>
    <scope>NUCLEOTIDE SEQUENCE [LARGE SCALE GENOMIC DNA]</scope>
    <source>
        <strain evidence="1">LRV0_1</strain>
    </source>
</reference>
<proteinExistence type="predicted"/>
<accession>A0ABR0ACS3</accession>
<name>A0ABR0ACS3_9CRUS</name>
<protein>
    <submittedName>
        <fullName evidence="1">Uncharacterized protein</fullName>
    </submittedName>
</protein>
<sequence length="85" mass="9438">MNNIMMCTTSQTISPFFDFLADMLSDVSRAVKITRTLVPHSLLPNGYSIILRANGNLVNNAPGSRCLLDFRSSMFGERTVTVPRD</sequence>
<comment type="caution">
    <text evidence="1">The sequence shown here is derived from an EMBL/GenBank/DDBJ whole genome shotgun (WGS) entry which is preliminary data.</text>
</comment>
<keyword evidence="2" id="KW-1185">Reference proteome</keyword>
<evidence type="ECO:0000313" key="1">
    <source>
        <dbReference type="EMBL" id="KAK4022813.1"/>
    </source>
</evidence>
<organism evidence="1 2">
    <name type="scientific">Daphnia magna</name>
    <dbReference type="NCBI Taxonomy" id="35525"/>
    <lineage>
        <taxon>Eukaryota</taxon>
        <taxon>Metazoa</taxon>
        <taxon>Ecdysozoa</taxon>
        <taxon>Arthropoda</taxon>
        <taxon>Crustacea</taxon>
        <taxon>Branchiopoda</taxon>
        <taxon>Diplostraca</taxon>
        <taxon>Cladocera</taxon>
        <taxon>Anomopoda</taxon>
        <taxon>Daphniidae</taxon>
        <taxon>Daphnia</taxon>
    </lineage>
</organism>
<dbReference type="EMBL" id="JAOYFB010000037">
    <property type="protein sequence ID" value="KAK4022813.1"/>
    <property type="molecule type" value="Genomic_DNA"/>
</dbReference>